<gene>
    <name evidence="1" type="ORF">LfeInf_103</name>
</gene>
<accession>A0A0A7NP52</accession>
<keyword evidence="2" id="KW-1185">Reference proteome</keyword>
<proteinExistence type="predicted"/>
<reference evidence="2" key="1">
    <citation type="submission" date="2014-10" db="EMBL/GenBank/DDBJ databases">
        <title>Characterization of Lactobacillus fermentum phage vB_S_LfeInf.</title>
        <authorList>
            <person name="Liu M."/>
            <person name="Gill J.J."/>
            <person name="Berry J."/>
            <person name="Young R.III."/>
            <person name="Summer E.J."/>
        </authorList>
    </citation>
    <scope>NUCLEOTIDE SEQUENCE [LARGE SCALE GENOMIC DNA]</scope>
</reference>
<dbReference type="Proteomes" id="UP000030922">
    <property type="component" value="Segment"/>
</dbReference>
<evidence type="ECO:0000313" key="2">
    <source>
        <dbReference type="Proteomes" id="UP000030922"/>
    </source>
</evidence>
<dbReference type="RefSeq" id="YP_009222341.1">
    <property type="nucleotide sequence ID" value="NC_029058.1"/>
</dbReference>
<protein>
    <submittedName>
        <fullName evidence="1">Uncharacterized protein</fullName>
    </submittedName>
</protein>
<sequence>MNNNQIVDDLLAYLKLYEQPQPESRLGPRFTEDVYQEYRDKFDKHIQNGDRAFIYRSKAKTPNSTAVVTFIETYPRFARGYVVNKLSGVKIPYTLNFCNLITKDVYNPESCWSDGSSLWE</sequence>
<dbReference type="GeneID" id="26793891"/>
<dbReference type="EMBL" id="KP054477">
    <property type="protein sequence ID" value="AIZ94729.1"/>
    <property type="molecule type" value="Genomic_DNA"/>
</dbReference>
<name>A0A0A7NP52_9CAUD</name>
<organism evidence="1 2">
    <name type="scientific">Lactobacillus phage LfeInf</name>
    <dbReference type="NCBI Taxonomy" id="1567484"/>
    <lineage>
        <taxon>Viruses</taxon>
        <taxon>Duplodnaviria</taxon>
        <taxon>Heunggongvirae</taxon>
        <taxon>Uroviricota</taxon>
        <taxon>Caudoviricetes</taxon>
        <taxon>Herelleviridae</taxon>
        <taxon>Hopescreekvirus</taxon>
        <taxon>Hopescreekvirus LfeInf</taxon>
    </lineage>
</organism>
<evidence type="ECO:0000313" key="1">
    <source>
        <dbReference type="EMBL" id="AIZ94729.1"/>
    </source>
</evidence>
<reference evidence="1 2" key="2">
    <citation type="journal article" date="2015" name="Biotechnol. Biofuels">
        <title>Bacteriophage application restores ethanol fermentation characteristics disrupted by Lactobacillus fermentum.</title>
        <authorList>
            <person name="Liu M."/>
            <person name="Bischoff K.M."/>
            <person name="Gill J.J."/>
            <person name="Mire-Criscione M.D."/>
            <person name="Berry J.D."/>
            <person name="Young R."/>
            <person name="Summer E.J."/>
        </authorList>
    </citation>
    <scope>NUCLEOTIDE SEQUENCE [LARGE SCALE GENOMIC DNA]</scope>
</reference>
<dbReference type="KEGG" id="vg:26793891"/>